<dbReference type="PANTHER" id="PTHR38687:SF1">
    <property type="entry name" value="CELL DIVISION PROTEIN DEDD"/>
    <property type="match status" value="1"/>
</dbReference>
<gene>
    <name evidence="4" type="ORF">EDC23_2201</name>
</gene>
<dbReference type="PANTHER" id="PTHR38687">
    <property type="entry name" value="CELL DIVISION PROTEIN DEDD-RELATED"/>
    <property type="match status" value="1"/>
</dbReference>
<dbReference type="GO" id="GO:0032506">
    <property type="term" value="P:cytokinetic process"/>
    <property type="evidence" value="ECO:0007669"/>
    <property type="project" value="TreeGrafter"/>
</dbReference>
<feature type="domain" description="SPOR" evidence="3">
    <location>
        <begin position="119"/>
        <end position="198"/>
    </location>
</feature>
<dbReference type="PROSITE" id="PS51724">
    <property type="entry name" value="SPOR"/>
    <property type="match status" value="1"/>
</dbReference>
<protein>
    <submittedName>
        <fullName evidence="4">DedD protein</fullName>
    </submittedName>
</protein>
<dbReference type="GO" id="GO:0032153">
    <property type="term" value="C:cell division site"/>
    <property type="evidence" value="ECO:0007669"/>
    <property type="project" value="TreeGrafter"/>
</dbReference>
<dbReference type="GO" id="GO:0042834">
    <property type="term" value="F:peptidoglycan binding"/>
    <property type="evidence" value="ECO:0007669"/>
    <property type="project" value="InterPro"/>
</dbReference>
<dbReference type="EMBL" id="SOQX01000006">
    <property type="protein sequence ID" value="TDY00040.1"/>
    <property type="molecule type" value="Genomic_DNA"/>
</dbReference>
<dbReference type="OrthoDB" id="7069135at2"/>
<dbReference type="InterPro" id="IPR052521">
    <property type="entry name" value="Cell_div_SPOR-domain"/>
</dbReference>
<feature type="compositionally biased region" description="Basic and acidic residues" evidence="1">
    <location>
        <begin position="57"/>
        <end position="66"/>
    </location>
</feature>
<evidence type="ECO:0000313" key="5">
    <source>
        <dbReference type="Proteomes" id="UP000294914"/>
    </source>
</evidence>
<evidence type="ECO:0000256" key="2">
    <source>
        <dbReference type="SAM" id="Phobius"/>
    </source>
</evidence>
<comment type="caution">
    <text evidence="4">The sequence shown here is derived from an EMBL/GenBank/DDBJ whole genome shotgun (WGS) entry which is preliminary data.</text>
</comment>
<evidence type="ECO:0000313" key="4">
    <source>
        <dbReference type="EMBL" id="TDY00040.1"/>
    </source>
</evidence>
<feature type="region of interest" description="Disordered" evidence="1">
    <location>
        <begin position="57"/>
        <end position="119"/>
    </location>
</feature>
<dbReference type="Proteomes" id="UP000294914">
    <property type="component" value="Unassembled WGS sequence"/>
</dbReference>
<keyword evidence="2" id="KW-0812">Transmembrane</keyword>
<evidence type="ECO:0000259" key="3">
    <source>
        <dbReference type="PROSITE" id="PS51724"/>
    </source>
</evidence>
<feature type="transmembrane region" description="Helical" evidence="2">
    <location>
        <begin position="6"/>
        <end position="28"/>
    </location>
</feature>
<proteinExistence type="predicted"/>
<dbReference type="Pfam" id="PF05036">
    <property type="entry name" value="SPOR"/>
    <property type="match status" value="1"/>
</dbReference>
<evidence type="ECO:0000256" key="1">
    <source>
        <dbReference type="SAM" id="MobiDB-lite"/>
    </source>
</evidence>
<dbReference type="InterPro" id="IPR036680">
    <property type="entry name" value="SPOR-like_sf"/>
</dbReference>
<dbReference type="GO" id="GO:0030428">
    <property type="term" value="C:cell septum"/>
    <property type="evidence" value="ECO:0007669"/>
    <property type="project" value="TreeGrafter"/>
</dbReference>
<dbReference type="Gene3D" id="3.30.70.1070">
    <property type="entry name" value="Sporulation related repeat"/>
    <property type="match status" value="1"/>
</dbReference>
<keyword evidence="2" id="KW-1133">Transmembrane helix</keyword>
<name>A0A4R8ILU5_9GAMM</name>
<dbReference type="InterPro" id="IPR007730">
    <property type="entry name" value="SPOR-like_dom"/>
</dbReference>
<organism evidence="4 5">
    <name type="scientific">Thiohalophilus thiocyanatoxydans</name>
    <dbReference type="NCBI Taxonomy" id="381308"/>
    <lineage>
        <taxon>Bacteria</taxon>
        <taxon>Pseudomonadati</taxon>
        <taxon>Pseudomonadota</taxon>
        <taxon>Gammaproteobacteria</taxon>
        <taxon>Thiohalomonadales</taxon>
        <taxon>Thiohalophilaceae</taxon>
        <taxon>Thiohalophilus</taxon>
    </lineage>
</organism>
<dbReference type="AlphaFoldDB" id="A0A4R8ILU5"/>
<sequence length="199" mass="21425">MDENQLKQRIVGAIVLVALAVIFIPMLLSSDRDGGMAISGSNIPSKPDSVARVRTLDIKPESEGPKPVESPNSRTPVDEHTPEPDDTPASDAAAETPVSEDPETTQAATPVDDTDTSTDTDARAWAVQVGSFSKQSNAVGLRDRLRDNGYSVFVEKVETDAGATYRVRVGPEVRRSKAEALQKELQEKHKLEGLVVAHP</sequence>
<keyword evidence="5" id="KW-1185">Reference proteome</keyword>
<accession>A0A4R8ILU5</accession>
<dbReference type="RefSeq" id="WP_134084452.1">
    <property type="nucleotide sequence ID" value="NZ_SOQX01000006.1"/>
</dbReference>
<reference evidence="4 5" key="1">
    <citation type="submission" date="2019-03" db="EMBL/GenBank/DDBJ databases">
        <title>Genomic Encyclopedia of Type Strains, Phase IV (KMG-IV): sequencing the most valuable type-strain genomes for metagenomic binning, comparative biology and taxonomic classification.</title>
        <authorList>
            <person name="Goeker M."/>
        </authorList>
    </citation>
    <scope>NUCLEOTIDE SEQUENCE [LARGE SCALE GENOMIC DNA]</scope>
    <source>
        <strain evidence="4 5">DSM 16326</strain>
    </source>
</reference>
<keyword evidence="2" id="KW-0472">Membrane</keyword>
<dbReference type="SUPFAM" id="SSF110997">
    <property type="entry name" value="Sporulation related repeat"/>
    <property type="match status" value="1"/>
</dbReference>